<dbReference type="SMART" id="SM00990">
    <property type="entry name" value="VRR_NUC"/>
    <property type="match status" value="1"/>
</dbReference>
<organism evidence="4 5">
    <name type="scientific">Niveispirillum cyanobacteriorum</name>
    <dbReference type="NCBI Taxonomy" id="1612173"/>
    <lineage>
        <taxon>Bacteria</taxon>
        <taxon>Pseudomonadati</taxon>
        <taxon>Pseudomonadota</taxon>
        <taxon>Alphaproteobacteria</taxon>
        <taxon>Rhodospirillales</taxon>
        <taxon>Azospirillaceae</taxon>
        <taxon>Niveispirillum</taxon>
    </lineage>
</organism>
<dbReference type="GO" id="GO:0003676">
    <property type="term" value="F:nucleic acid binding"/>
    <property type="evidence" value="ECO:0007669"/>
    <property type="project" value="InterPro"/>
</dbReference>
<keyword evidence="3" id="KW-0378">Hydrolase</keyword>
<dbReference type="Gene3D" id="3.40.1350.10">
    <property type="match status" value="1"/>
</dbReference>
<dbReference type="OrthoDB" id="9793683at2"/>
<dbReference type="AlphaFoldDB" id="A0A2K9NFU2"/>
<reference evidence="4 5" key="1">
    <citation type="submission" date="2017-12" db="EMBL/GenBank/DDBJ databases">
        <title>Genomes of bacteria within cyanobacterial aggregates.</title>
        <authorList>
            <person name="Cai H."/>
        </authorList>
    </citation>
    <scope>NUCLEOTIDE SEQUENCE [LARGE SCALE GENOMIC DNA]</scope>
    <source>
        <strain evidence="4 5">TH16</strain>
    </source>
</reference>
<evidence type="ECO:0000256" key="3">
    <source>
        <dbReference type="ARBA" id="ARBA00022801"/>
    </source>
</evidence>
<dbReference type="EMBL" id="CP025612">
    <property type="protein sequence ID" value="AUN31971.1"/>
    <property type="molecule type" value="Genomic_DNA"/>
</dbReference>
<evidence type="ECO:0000313" key="4">
    <source>
        <dbReference type="EMBL" id="AUN31971.1"/>
    </source>
</evidence>
<accession>A0A2K9NFU2</accession>
<dbReference type="GO" id="GO:0004518">
    <property type="term" value="F:nuclease activity"/>
    <property type="evidence" value="ECO:0007669"/>
    <property type="project" value="UniProtKB-KW"/>
</dbReference>
<evidence type="ECO:0000256" key="2">
    <source>
        <dbReference type="ARBA" id="ARBA00022722"/>
    </source>
</evidence>
<dbReference type="RefSeq" id="WP_102113525.1">
    <property type="nucleotide sequence ID" value="NZ_BMGN01000012.1"/>
</dbReference>
<name>A0A2K9NFU2_9PROT</name>
<sequence>MKPQPSTLARNAAALIQQMQREAANTIRRAGRAPRPRRAPEQDLQKAVAEFLTLVLTDPRTFWTAFPAGGGGKARGGQLKAMGLKAGVPDILVIDRARVLWIELKTDADDEAGTKRGQLSQAQKVTQEALRVAGCWVATCRSVAEVENVLRSFKVPMTGRVMG</sequence>
<keyword evidence="2" id="KW-0540">Nuclease</keyword>
<evidence type="ECO:0000313" key="5">
    <source>
        <dbReference type="Proteomes" id="UP000234752"/>
    </source>
</evidence>
<proteinExistence type="predicted"/>
<dbReference type="Proteomes" id="UP000234752">
    <property type="component" value="Chromosome eg_2"/>
</dbReference>
<protein>
    <submittedName>
        <fullName evidence="4">Uncharacterized protein</fullName>
    </submittedName>
</protein>
<dbReference type="KEGG" id="ncb:C0V82_16205"/>
<gene>
    <name evidence="4" type="ORF">C0V82_16205</name>
</gene>
<dbReference type="InterPro" id="IPR011856">
    <property type="entry name" value="tRNA_endonuc-like_dom_sf"/>
</dbReference>
<keyword evidence="5" id="KW-1185">Reference proteome</keyword>
<dbReference type="InterPro" id="IPR014883">
    <property type="entry name" value="VRR_NUC"/>
</dbReference>
<comment type="cofactor">
    <cofactor evidence="1">
        <name>Mg(2+)</name>
        <dbReference type="ChEBI" id="CHEBI:18420"/>
    </cofactor>
</comment>
<evidence type="ECO:0000256" key="1">
    <source>
        <dbReference type="ARBA" id="ARBA00001946"/>
    </source>
</evidence>
<dbReference type="GO" id="GO:0016788">
    <property type="term" value="F:hydrolase activity, acting on ester bonds"/>
    <property type="evidence" value="ECO:0007669"/>
    <property type="project" value="InterPro"/>
</dbReference>